<protein>
    <submittedName>
        <fullName evidence="1">Uncharacterized protein</fullName>
    </submittedName>
</protein>
<name>A0AAW0BNU5_9AGAR</name>
<gene>
    <name evidence="1" type="ORF">R3P38DRAFT_2935489</name>
</gene>
<organism evidence="1 2">
    <name type="scientific">Favolaschia claudopus</name>
    <dbReference type="NCBI Taxonomy" id="2862362"/>
    <lineage>
        <taxon>Eukaryota</taxon>
        <taxon>Fungi</taxon>
        <taxon>Dikarya</taxon>
        <taxon>Basidiomycota</taxon>
        <taxon>Agaricomycotina</taxon>
        <taxon>Agaricomycetes</taxon>
        <taxon>Agaricomycetidae</taxon>
        <taxon>Agaricales</taxon>
        <taxon>Marasmiineae</taxon>
        <taxon>Mycenaceae</taxon>
        <taxon>Favolaschia</taxon>
    </lineage>
</organism>
<sequence length="100" mass="10992">PADTLKMWTPSRLGFMDDIFGLATCIEAPNLLTLDIQQVLFCPVGHLARDGLPNTPCNLLRVSASVLPSCAGLRELSLIALDRCQRGWIVCSSRRRKCPP</sequence>
<proteinExistence type="predicted"/>
<reference evidence="1 2" key="1">
    <citation type="journal article" date="2024" name="J Genomics">
        <title>Draft genome sequencing and assembly of Favolaschia claudopus CIRM-BRFM 2984 isolated from oak limbs.</title>
        <authorList>
            <person name="Navarro D."/>
            <person name="Drula E."/>
            <person name="Chaduli D."/>
            <person name="Cazenave R."/>
            <person name="Ahrendt S."/>
            <person name="Wang J."/>
            <person name="Lipzen A."/>
            <person name="Daum C."/>
            <person name="Barry K."/>
            <person name="Grigoriev I.V."/>
            <person name="Favel A."/>
            <person name="Rosso M.N."/>
            <person name="Martin F."/>
        </authorList>
    </citation>
    <scope>NUCLEOTIDE SEQUENCE [LARGE SCALE GENOMIC DNA]</scope>
    <source>
        <strain evidence="1 2">CIRM-BRFM 2984</strain>
    </source>
</reference>
<keyword evidence="2" id="KW-1185">Reference proteome</keyword>
<comment type="caution">
    <text evidence="1">The sequence shown here is derived from an EMBL/GenBank/DDBJ whole genome shotgun (WGS) entry which is preliminary data.</text>
</comment>
<evidence type="ECO:0000313" key="2">
    <source>
        <dbReference type="Proteomes" id="UP001362999"/>
    </source>
</evidence>
<evidence type="ECO:0000313" key="1">
    <source>
        <dbReference type="EMBL" id="KAK7028340.1"/>
    </source>
</evidence>
<dbReference type="EMBL" id="JAWWNJ010000028">
    <property type="protein sequence ID" value="KAK7028340.1"/>
    <property type="molecule type" value="Genomic_DNA"/>
</dbReference>
<accession>A0AAW0BNU5</accession>
<feature type="non-terminal residue" evidence="1">
    <location>
        <position position="1"/>
    </location>
</feature>
<dbReference type="AlphaFoldDB" id="A0AAW0BNU5"/>
<dbReference type="Proteomes" id="UP001362999">
    <property type="component" value="Unassembled WGS sequence"/>
</dbReference>